<dbReference type="SUPFAM" id="SSF89372">
    <property type="entry name" value="Fucose-specific lectin"/>
    <property type="match status" value="1"/>
</dbReference>
<organism evidence="1 2">
    <name type="scientific">Mycobacterium numidiamassiliense</name>
    <dbReference type="NCBI Taxonomy" id="1841861"/>
    <lineage>
        <taxon>Bacteria</taxon>
        <taxon>Bacillati</taxon>
        <taxon>Actinomycetota</taxon>
        <taxon>Actinomycetes</taxon>
        <taxon>Mycobacteriales</taxon>
        <taxon>Mycobacteriaceae</taxon>
        <taxon>Mycobacterium</taxon>
    </lineage>
</organism>
<dbReference type="Gene3D" id="2.120.10.70">
    <property type="entry name" value="Fucose-specific lectin"/>
    <property type="match status" value="1"/>
</dbReference>
<keyword evidence="2" id="KW-1185">Reference proteome</keyword>
<dbReference type="RefSeq" id="WP_077079757.1">
    <property type="nucleotide sequence ID" value="NZ_FUEZ01000004.1"/>
</dbReference>
<sequence>MSEHSPISGATQDLGPGLWLNSVPIPNTAAAAGTGPSYLYMVDANWFYLFYRGTDNKLMWCQKEFGAQWSPGKALKESDPGLVTAFSPAAAAWPVRGPEPSLLYVFFVRPNDSKNQIWFTVFDGANWSQGEPLVTQDGQTQSTPTSPAAIHVNDKLYVFFKADDPSNRIIYTFFDGKNWAPSRYINDVEDHTSAAPAVVFFNGGLYIFFKGDGNNQVAMCKPSPDGRWLPCQVLNDASGPIITSPAPAAMVLRGQLCVFYTPNSNNPMKYCLGTPDQTPWTSWDINDVDHPNSTPAGGPASGHRNDQRIWFVPAVAGTSEIRESMHKDDPDPKKFLDNWNWAATDPTWSDDYLNTCPGGNPFITWQGRQWWINYWWDTLSGTWQGSGYQSNFDPTRFFTPGPGQDELTLCTFDPNRPGDDPKEACITAEIVLADLLGYGDYVLTVRANEPKQFGAFEPNVCFGAFTYQFGISTEETNQHREIDMLETLSYGSQLRKPGTNAQFTLQPAIDTVINRFPIPADCSVVTLWLRRQDPEVVGSWDTGLFIFNGSYSLEQIRSGKIPQSIHNWLPTTSAGGKERLPHHTPESRERLHINLYLTSTQVPSHPAGFPPQNPHSVILTRFEFAELP</sequence>
<reference evidence="1 2" key="1">
    <citation type="submission" date="2017-01" db="EMBL/GenBank/DDBJ databases">
        <authorList>
            <consortium name="Urmite Genomes"/>
        </authorList>
    </citation>
    <scope>NUCLEOTIDE SEQUENCE [LARGE SCALE GENOMIC DNA]</scope>
    <source>
        <strain evidence="1 2">AB215</strain>
    </source>
</reference>
<evidence type="ECO:0000313" key="2">
    <source>
        <dbReference type="Proteomes" id="UP000240424"/>
    </source>
</evidence>
<dbReference type="EMBL" id="FUEZ01000004">
    <property type="protein sequence ID" value="SPM41081.1"/>
    <property type="molecule type" value="Genomic_DNA"/>
</dbReference>
<proteinExistence type="predicted"/>
<protein>
    <submittedName>
        <fullName evidence="1">Mycobacterium numidiamassiliense ORFan</fullName>
    </submittedName>
</protein>
<evidence type="ECO:0000313" key="1">
    <source>
        <dbReference type="EMBL" id="SPM41081.1"/>
    </source>
</evidence>
<accession>A0A2U3PBG9</accession>
<gene>
    <name evidence="1" type="ORF">MNAB215_3284</name>
</gene>
<dbReference type="AlphaFoldDB" id="A0A2U3PBG9"/>
<dbReference type="OrthoDB" id="4147030at2"/>
<name>A0A2U3PBG9_9MYCO</name>
<dbReference type="Proteomes" id="UP000240424">
    <property type="component" value="Unassembled WGS sequence"/>
</dbReference>